<evidence type="ECO:0000313" key="3">
    <source>
        <dbReference type="Proteomes" id="UP000740926"/>
    </source>
</evidence>
<reference evidence="2 3" key="1">
    <citation type="journal article" date="2020" name="Microb. Genom.">
        <title>Genetic diversity of clinical and environmental Mucorales isolates obtained from an investigation of mucormycosis cases among solid organ transplant recipients.</title>
        <authorList>
            <person name="Nguyen M.H."/>
            <person name="Kaul D."/>
            <person name="Muto C."/>
            <person name="Cheng S.J."/>
            <person name="Richter R.A."/>
            <person name="Bruno V.M."/>
            <person name="Liu G."/>
            <person name="Beyhan S."/>
            <person name="Sundermann A.J."/>
            <person name="Mounaud S."/>
            <person name="Pasculle A.W."/>
            <person name="Nierman W.C."/>
            <person name="Driscoll E."/>
            <person name="Cumbie R."/>
            <person name="Clancy C.J."/>
            <person name="Dupont C.L."/>
        </authorList>
    </citation>
    <scope>NUCLEOTIDE SEQUENCE [LARGE SCALE GENOMIC DNA]</scope>
    <source>
        <strain evidence="2 3">GL24</strain>
    </source>
</reference>
<gene>
    <name evidence="2" type="ORF">G6F50_017550</name>
</gene>
<dbReference type="InterPro" id="IPR000182">
    <property type="entry name" value="GNAT_dom"/>
</dbReference>
<evidence type="ECO:0000313" key="2">
    <source>
        <dbReference type="EMBL" id="KAG1530093.1"/>
    </source>
</evidence>
<dbReference type="PANTHER" id="PTHR43441:SF2">
    <property type="entry name" value="FAMILY ACETYLTRANSFERASE, PUTATIVE (AFU_ORTHOLOGUE AFUA_7G00850)-RELATED"/>
    <property type="match status" value="1"/>
</dbReference>
<dbReference type="SUPFAM" id="SSF55729">
    <property type="entry name" value="Acyl-CoA N-acyltransferases (Nat)"/>
    <property type="match status" value="1"/>
</dbReference>
<dbReference type="Proteomes" id="UP000740926">
    <property type="component" value="Unassembled WGS sequence"/>
</dbReference>
<dbReference type="AlphaFoldDB" id="A0A9P6XQB9"/>
<dbReference type="Pfam" id="PF13302">
    <property type="entry name" value="Acetyltransf_3"/>
    <property type="match status" value="1"/>
</dbReference>
<name>A0A9P6XQB9_9FUNG</name>
<evidence type="ECO:0000259" key="1">
    <source>
        <dbReference type="Pfam" id="PF13302"/>
    </source>
</evidence>
<dbReference type="GO" id="GO:0008999">
    <property type="term" value="F:protein-N-terminal-alanine acetyltransferase activity"/>
    <property type="evidence" value="ECO:0007669"/>
    <property type="project" value="TreeGrafter"/>
</dbReference>
<protein>
    <recommendedName>
        <fullName evidence="1">N-acetyltransferase domain-containing protein</fullName>
    </recommendedName>
</protein>
<proteinExistence type="predicted"/>
<dbReference type="PANTHER" id="PTHR43441">
    <property type="entry name" value="RIBOSOMAL-PROTEIN-SERINE ACETYLTRANSFERASE"/>
    <property type="match status" value="1"/>
</dbReference>
<keyword evidence="3" id="KW-1185">Reference proteome</keyword>
<sequence>MRIDPPNGVIEVGFVSFSRQLARTRIATEAQVLLMRRAFDELGYRRYEWKCVSLNAPSRKAAARLGFQFEGIFRQATVYKGRSRDTAWFSIIDSEWPALRTAYERWLDPENFDAEGNQRKGLAELTAREKAACA</sequence>
<dbReference type="GO" id="GO:1990189">
    <property type="term" value="F:protein N-terminal-serine acetyltransferase activity"/>
    <property type="evidence" value="ECO:0007669"/>
    <property type="project" value="TreeGrafter"/>
</dbReference>
<organism evidence="2 3">
    <name type="scientific">Rhizopus delemar</name>
    <dbReference type="NCBI Taxonomy" id="936053"/>
    <lineage>
        <taxon>Eukaryota</taxon>
        <taxon>Fungi</taxon>
        <taxon>Fungi incertae sedis</taxon>
        <taxon>Mucoromycota</taxon>
        <taxon>Mucoromycotina</taxon>
        <taxon>Mucoromycetes</taxon>
        <taxon>Mucorales</taxon>
        <taxon>Mucorineae</taxon>
        <taxon>Rhizopodaceae</taxon>
        <taxon>Rhizopus</taxon>
    </lineage>
</organism>
<dbReference type="Gene3D" id="3.40.630.30">
    <property type="match status" value="1"/>
</dbReference>
<feature type="domain" description="N-acetyltransferase" evidence="1">
    <location>
        <begin position="4"/>
        <end position="68"/>
    </location>
</feature>
<dbReference type="EMBL" id="JAANIU010013198">
    <property type="protein sequence ID" value="KAG1530093.1"/>
    <property type="molecule type" value="Genomic_DNA"/>
</dbReference>
<dbReference type="InterPro" id="IPR051908">
    <property type="entry name" value="Ribosomal_N-acetyltransferase"/>
</dbReference>
<accession>A0A9P6XQB9</accession>
<comment type="caution">
    <text evidence="2">The sequence shown here is derived from an EMBL/GenBank/DDBJ whole genome shotgun (WGS) entry which is preliminary data.</text>
</comment>
<dbReference type="InterPro" id="IPR016181">
    <property type="entry name" value="Acyl_CoA_acyltransferase"/>
</dbReference>